<keyword evidence="2 4" id="KW-0479">Metal-binding</keyword>
<dbReference type="PROSITE" id="PS01091">
    <property type="entry name" value="TATD_3"/>
    <property type="match status" value="1"/>
</dbReference>
<feature type="binding site" evidence="4">
    <location>
        <position position="137"/>
    </location>
    <ligand>
        <name>a divalent metal cation</name>
        <dbReference type="ChEBI" id="CHEBI:60240"/>
        <label>2</label>
    </ligand>
</feature>
<keyword evidence="6" id="KW-1185">Reference proteome</keyword>
<name>A1VSB3_POLNA</name>
<dbReference type="PIRSF" id="PIRSF005902">
    <property type="entry name" value="DNase_TatD"/>
    <property type="match status" value="1"/>
</dbReference>
<dbReference type="EMBL" id="CP000529">
    <property type="protein sequence ID" value="ABM38541.1"/>
    <property type="molecule type" value="Genomic_DNA"/>
</dbReference>
<dbReference type="STRING" id="365044.Pnap_3243"/>
<sequence length="282" mass="30937">MTSWIDTHCHLDASEFSADLADVRARAAAGGVMHCVLPAVAVGNFEAVRLLAHRFSDSYALGIHPLCVPEARDADLQALDAELALRKDDPRLVAVGEIGLDYFAPALKQSPMRERQEFFYREQLKLARKHGLPVMLHVRRSADKLLKHLRELKPEGGWLGIGHAFNGSEQQAAEFIKLGLKLGFGGNVTFESALQIRRLASGLPLDALVMETDSPDIAPHWIYRTARQREDGQGQGRNEPGELPRIASVLAQLRGMPDESLALATTANALQAFPKLRGLVPC</sequence>
<dbReference type="GO" id="GO:0016788">
    <property type="term" value="F:hydrolase activity, acting on ester bonds"/>
    <property type="evidence" value="ECO:0007669"/>
    <property type="project" value="InterPro"/>
</dbReference>
<evidence type="ECO:0000256" key="4">
    <source>
        <dbReference type="PIRSR" id="PIRSR005902-1"/>
    </source>
</evidence>
<dbReference type="FunFam" id="3.20.20.140:FF:000005">
    <property type="entry name" value="TatD family hydrolase"/>
    <property type="match status" value="1"/>
</dbReference>
<feature type="binding site" evidence="4">
    <location>
        <position position="163"/>
    </location>
    <ligand>
        <name>a divalent metal cation</name>
        <dbReference type="ChEBI" id="CHEBI:60240"/>
        <label>2</label>
    </ligand>
</feature>
<dbReference type="AlphaFoldDB" id="A1VSB3"/>
<dbReference type="OrthoDB" id="9810005at2"/>
<dbReference type="Pfam" id="PF01026">
    <property type="entry name" value="TatD_DNase"/>
    <property type="match status" value="1"/>
</dbReference>
<dbReference type="InterPro" id="IPR032466">
    <property type="entry name" value="Metal_Hydrolase"/>
</dbReference>
<dbReference type="eggNOG" id="COG0084">
    <property type="taxonomic scope" value="Bacteria"/>
</dbReference>
<dbReference type="SUPFAM" id="SSF51556">
    <property type="entry name" value="Metallo-dependent hydrolases"/>
    <property type="match status" value="1"/>
</dbReference>
<dbReference type="HOGENOM" id="CLU_031506_0_1_4"/>
<evidence type="ECO:0000313" key="6">
    <source>
        <dbReference type="Proteomes" id="UP000000644"/>
    </source>
</evidence>
<dbReference type="PANTHER" id="PTHR46124:SF2">
    <property type="entry name" value="D-AMINOACYL-TRNA DEACYLASE"/>
    <property type="match status" value="1"/>
</dbReference>
<reference evidence="6" key="1">
    <citation type="journal article" date="2009" name="Environ. Microbiol.">
        <title>The genome of Polaromonas naphthalenivorans strain CJ2, isolated from coal tar-contaminated sediment, reveals physiological and metabolic versatility and evolution through extensive horizontal gene transfer.</title>
        <authorList>
            <person name="Yagi J.M."/>
            <person name="Sims D."/>
            <person name="Brettin T."/>
            <person name="Bruce D."/>
            <person name="Madsen E.L."/>
        </authorList>
    </citation>
    <scope>NUCLEOTIDE SEQUENCE [LARGE SCALE GENOMIC DNA]</scope>
    <source>
        <strain evidence="6">CJ2</strain>
    </source>
</reference>
<evidence type="ECO:0000256" key="2">
    <source>
        <dbReference type="ARBA" id="ARBA00022723"/>
    </source>
</evidence>
<evidence type="ECO:0000256" key="3">
    <source>
        <dbReference type="ARBA" id="ARBA00022801"/>
    </source>
</evidence>
<feature type="binding site" evidence="4">
    <location>
        <position position="10"/>
    </location>
    <ligand>
        <name>a divalent metal cation</name>
        <dbReference type="ChEBI" id="CHEBI:60240"/>
        <label>1</label>
    </ligand>
</feature>
<feature type="binding site" evidence="4">
    <location>
        <position position="213"/>
    </location>
    <ligand>
        <name>a divalent metal cation</name>
        <dbReference type="ChEBI" id="CHEBI:60240"/>
        <label>1</label>
    </ligand>
</feature>
<dbReference type="GO" id="GO:0046872">
    <property type="term" value="F:metal ion binding"/>
    <property type="evidence" value="ECO:0007669"/>
    <property type="project" value="UniProtKB-KW"/>
</dbReference>
<dbReference type="InterPro" id="IPR001130">
    <property type="entry name" value="TatD-like"/>
</dbReference>
<dbReference type="Gene3D" id="3.20.20.140">
    <property type="entry name" value="Metal-dependent hydrolases"/>
    <property type="match status" value="1"/>
</dbReference>
<protein>
    <submittedName>
        <fullName evidence="5">TatD-related deoxyribonuclease</fullName>
    </submittedName>
</protein>
<keyword evidence="3" id="KW-0378">Hydrolase</keyword>
<feature type="binding site" evidence="4">
    <location>
        <position position="8"/>
    </location>
    <ligand>
        <name>a divalent metal cation</name>
        <dbReference type="ChEBI" id="CHEBI:60240"/>
        <label>1</label>
    </ligand>
</feature>
<dbReference type="PANTHER" id="PTHR46124">
    <property type="entry name" value="D-AMINOACYL-TRNA DEACYLASE"/>
    <property type="match status" value="1"/>
</dbReference>
<comment type="similarity">
    <text evidence="1">Belongs to the metallo-dependent hydrolases superfamily. TatD-type hydrolase family.</text>
</comment>
<gene>
    <name evidence="5" type="ordered locus">Pnap_3243</name>
</gene>
<dbReference type="InterPro" id="IPR018228">
    <property type="entry name" value="DNase_TatD-rel_CS"/>
</dbReference>
<dbReference type="Proteomes" id="UP000000644">
    <property type="component" value="Chromosome"/>
</dbReference>
<evidence type="ECO:0000313" key="5">
    <source>
        <dbReference type="EMBL" id="ABM38541.1"/>
    </source>
</evidence>
<dbReference type="CDD" id="cd01310">
    <property type="entry name" value="TatD_DNAse"/>
    <property type="match status" value="1"/>
</dbReference>
<feature type="binding site" evidence="4">
    <location>
        <position position="97"/>
    </location>
    <ligand>
        <name>a divalent metal cation</name>
        <dbReference type="ChEBI" id="CHEBI:60240"/>
        <label>1</label>
    </ligand>
</feature>
<accession>A1VSB3</accession>
<proteinExistence type="inferred from homology"/>
<dbReference type="RefSeq" id="WP_011802612.1">
    <property type="nucleotide sequence ID" value="NC_008781.1"/>
</dbReference>
<organism evidence="5 6">
    <name type="scientific">Polaromonas naphthalenivorans (strain CJ2)</name>
    <dbReference type="NCBI Taxonomy" id="365044"/>
    <lineage>
        <taxon>Bacteria</taxon>
        <taxon>Pseudomonadati</taxon>
        <taxon>Pseudomonadota</taxon>
        <taxon>Betaproteobacteria</taxon>
        <taxon>Burkholderiales</taxon>
        <taxon>Comamonadaceae</taxon>
        <taxon>Polaromonas</taxon>
    </lineage>
</organism>
<dbReference type="KEGG" id="pna:Pnap_3243"/>
<evidence type="ECO:0000256" key="1">
    <source>
        <dbReference type="ARBA" id="ARBA00009275"/>
    </source>
</evidence>